<evidence type="ECO:0000313" key="5">
    <source>
        <dbReference type="EMBL" id="CAG2208824.1"/>
    </source>
</evidence>
<dbReference type="InterPro" id="IPR013762">
    <property type="entry name" value="Integrase-like_cat_sf"/>
</dbReference>
<feature type="chain" id="PRO_5035763748" description="Tyr recombinase domain-containing protein" evidence="3">
    <location>
        <begin position="20"/>
        <end position="369"/>
    </location>
</feature>
<dbReference type="SUPFAM" id="SSF56349">
    <property type="entry name" value="DNA breaking-rejoining enzymes"/>
    <property type="match status" value="1"/>
</dbReference>
<evidence type="ECO:0000256" key="1">
    <source>
        <dbReference type="ARBA" id="ARBA00023125"/>
    </source>
</evidence>
<keyword evidence="2" id="KW-0233">DNA recombination</keyword>
<dbReference type="Pfam" id="PF00589">
    <property type="entry name" value="Phage_integrase"/>
    <property type="match status" value="1"/>
</dbReference>
<proteinExistence type="predicted"/>
<dbReference type="PANTHER" id="PTHR34605:SF3">
    <property type="entry name" value="P CELL-TYPE AGGLUTINATION PROTEIN MAP4-LIKE-RELATED"/>
    <property type="match status" value="1"/>
</dbReference>
<evidence type="ECO:0000259" key="4">
    <source>
        <dbReference type="PROSITE" id="PS51898"/>
    </source>
</evidence>
<dbReference type="GO" id="GO:0003677">
    <property type="term" value="F:DNA binding"/>
    <property type="evidence" value="ECO:0007669"/>
    <property type="project" value="UniProtKB-KW"/>
</dbReference>
<evidence type="ECO:0000256" key="3">
    <source>
        <dbReference type="SAM" id="SignalP"/>
    </source>
</evidence>
<reference evidence="5" key="1">
    <citation type="submission" date="2021-03" db="EMBL/GenBank/DDBJ databases">
        <authorList>
            <person name="Bekaert M."/>
        </authorList>
    </citation>
    <scope>NUCLEOTIDE SEQUENCE</scope>
</reference>
<feature type="signal peptide" evidence="3">
    <location>
        <begin position="1"/>
        <end position="19"/>
    </location>
</feature>
<keyword evidence="6" id="KW-1185">Reference proteome</keyword>
<dbReference type="GO" id="GO:0006310">
    <property type="term" value="P:DNA recombination"/>
    <property type="evidence" value="ECO:0007669"/>
    <property type="project" value="UniProtKB-KW"/>
</dbReference>
<gene>
    <name evidence="5" type="ORF">MEDL_23023</name>
</gene>
<dbReference type="OrthoDB" id="10068687at2759"/>
<protein>
    <recommendedName>
        <fullName evidence="4">Tyr recombinase domain-containing protein</fullName>
    </recommendedName>
</protein>
<dbReference type="InterPro" id="IPR002104">
    <property type="entry name" value="Integrase_catalytic"/>
</dbReference>
<dbReference type="AlphaFoldDB" id="A0A8S3RPX6"/>
<dbReference type="InterPro" id="IPR052925">
    <property type="entry name" value="Phage_Integrase-like_Recomb"/>
</dbReference>
<dbReference type="InterPro" id="IPR010998">
    <property type="entry name" value="Integrase_recombinase_N"/>
</dbReference>
<accession>A0A8S3RPX6</accession>
<keyword evidence="3" id="KW-0732">Signal</keyword>
<evidence type="ECO:0000256" key="2">
    <source>
        <dbReference type="ARBA" id="ARBA00023172"/>
    </source>
</evidence>
<dbReference type="EMBL" id="CAJPWZ010001124">
    <property type="protein sequence ID" value="CAG2208824.1"/>
    <property type="molecule type" value="Genomic_DNA"/>
</dbReference>
<dbReference type="Gene3D" id="1.10.150.130">
    <property type="match status" value="1"/>
</dbReference>
<dbReference type="GO" id="GO:0015074">
    <property type="term" value="P:DNA integration"/>
    <property type="evidence" value="ECO:0007669"/>
    <property type="project" value="InterPro"/>
</dbReference>
<organism evidence="5 6">
    <name type="scientific">Mytilus edulis</name>
    <name type="common">Blue mussel</name>
    <dbReference type="NCBI Taxonomy" id="6550"/>
    <lineage>
        <taxon>Eukaryota</taxon>
        <taxon>Metazoa</taxon>
        <taxon>Spiralia</taxon>
        <taxon>Lophotrochozoa</taxon>
        <taxon>Mollusca</taxon>
        <taxon>Bivalvia</taxon>
        <taxon>Autobranchia</taxon>
        <taxon>Pteriomorphia</taxon>
        <taxon>Mytilida</taxon>
        <taxon>Mytiloidea</taxon>
        <taxon>Mytilidae</taxon>
        <taxon>Mytilinae</taxon>
        <taxon>Mytilus</taxon>
    </lineage>
</organism>
<dbReference type="InterPro" id="IPR011010">
    <property type="entry name" value="DNA_brk_join_enz"/>
</dbReference>
<evidence type="ECO:0000313" key="6">
    <source>
        <dbReference type="Proteomes" id="UP000683360"/>
    </source>
</evidence>
<dbReference type="SUPFAM" id="SSF47823">
    <property type="entry name" value="lambda integrase-like, N-terminal domain"/>
    <property type="match status" value="1"/>
</dbReference>
<dbReference type="PANTHER" id="PTHR34605">
    <property type="entry name" value="PHAGE_INTEGRASE DOMAIN-CONTAINING PROTEIN"/>
    <property type="match status" value="1"/>
</dbReference>
<dbReference type="PROSITE" id="PS51898">
    <property type="entry name" value="TYR_RECOMBINASE"/>
    <property type="match status" value="1"/>
</dbReference>
<dbReference type="Gene3D" id="1.10.443.10">
    <property type="entry name" value="Intergrase catalytic core"/>
    <property type="match status" value="1"/>
</dbReference>
<sequence>MHLVMGLIWLTLTDEQISSVSTRGRESSNSLSNPGRDYLDIAVENLQTFAVADSTKALYNVGYEHYLKFLQLQGSTWSTYLLPPVSENLLMRFIAYCESNKHLRYSTIKSYLCGIRFYYLLKGGVNPLENFVGKPLPKLKSVLVGLKKKHAIMPKRIRLPITFDILYKMCFLLRNCIFDSYTDVLIEAACVTAFFGFLRCGEFSVNDTKKFDHESNLCLSDVQITNDCIFVHLKKSKTDPFRYGITIPLFKNSTDICPVVVLQKYYRLRMSIFSNSESFFITNKGDPLSRNFFISHVKCTLDKLGLSSEKYNGHSFRSGAATTAHKARLEDHLIQTLGRWSSDCYTKYIHTSPDVLRQAQIQMTSTLNN</sequence>
<keyword evidence="1" id="KW-0238">DNA-binding</keyword>
<comment type="caution">
    <text evidence="5">The sequence shown here is derived from an EMBL/GenBank/DDBJ whole genome shotgun (WGS) entry which is preliminary data.</text>
</comment>
<feature type="domain" description="Tyr recombinase" evidence="4">
    <location>
        <begin position="158"/>
        <end position="361"/>
    </location>
</feature>
<dbReference type="Proteomes" id="UP000683360">
    <property type="component" value="Unassembled WGS sequence"/>
</dbReference>
<name>A0A8S3RPX6_MYTED</name>